<evidence type="ECO:0000313" key="1">
    <source>
        <dbReference type="EMBL" id="KAK9680421.1"/>
    </source>
</evidence>
<dbReference type="PANTHER" id="PTHR23274:SF48">
    <property type="entry name" value="ATP-DEPENDENT DNA HELICASE"/>
    <property type="match status" value="1"/>
</dbReference>
<evidence type="ECO:0000313" key="2">
    <source>
        <dbReference type="Proteomes" id="UP001458880"/>
    </source>
</evidence>
<keyword evidence="2" id="KW-1185">Reference proteome</keyword>
<dbReference type="SUPFAM" id="SSF52540">
    <property type="entry name" value="P-loop containing nucleoside triphosphate hydrolases"/>
    <property type="match status" value="1"/>
</dbReference>
<dbReference type="Proteomes" id="UP001458880">
    <property type="component" value="Unassembled WGS sequence"/>
</dbReference>
<reference evidence="1 2" key="1">
    <citation type="journal article" date="2024" name="BMC Genomics">
        <title>De novo assembly and annotation of Popillia japonica's genome with initial clues to its potential as an invasive pest.</title>
        <authorList>
            <person name="Cucini C."/>
            <person name="Boschi S."/>
            <person name="Funari R."/>
            <person name="Cardaioli E."/>
            <person name="Iannotti N."/>
            <person name="Marturano G."/>
            <person name="Paoli F."/>
            <person name="Bruttini M."/>
            <person name="Carapelli A."/>
            <person name="Frati F."/>
            <person name="Nardi F."/>
        </authorList>
    </citation>
    <scope>NUCLEOTIDE SEQUENCE [LARGE SCALE GENOMIC DNA]</scope>
    <source>
        <strain evidence="1">DMR45628</strain>
    </source>
</reference>
<dbReference type="InterPro" id="IPR027417">
    <property type="entry name" value="P-loop_NTPase"/>
</dbReference>
<comment type="caution">
    <text evidence="1">The sequence shown here is derived from an EMBL/GenBank/DDBJ whole genome shotgun (WGS) entry which is preliminary data.</text>
</comment>
<dbReference type="Gene3D" id="3.40.50.300">
    <property type="entry name" value="P-loop containing nucleotide triphosphate hydrolases"/>
    <property type="match status" value="1"/>
</dbReference>
<evidence type="ECO:0008006" key="3">
    <source>
        <dbReference type="Google" id="ProtNLM"/>
    </source>
</evidence>
<dbReference type="EMBL" id="JASPKY010000899">
    <property type="protein sequence ID" value="KAK9680421.1"/>
    <property type="molecule type" value="Genomic_DNA"/>
</dbReference>
<protein>
    <recommendedName>
        <fullName evidence="3">Helicase</fullName>
    </recommendedName>
</protein>
<dbReference type="PANTHER" id="PTHR23274">
    <property type="entry name" value="DNA HELICASE-RELATED"/>
    <property type="match status" value="1"/>
</dbReference>
<dbReference type="CDD" id="cd18809">
    <property type="entry name" value="SF1_C_RecD"/>
    <property type="match status" value="1"/>
</dbReference>
<proteinExistence type="predicted"/>
<gene>
    <name evidence="1" type="ORF">QE152_g39106</name>
</gene>
<accession>A0AAW1HV07</accession>
<organism evidence="1 2">
    <name type="scientific">Popillia japonica</name>
    <name type="common">Japanese beetle</name>
    <dbReference type="NCBI Taxonomy" id="7064"/>
    <lineage>
        <taxon>Eukaryota</taxon>
        <taxon>Metazoa</taxon>
        <taxon>Ecdysozoa</taxon>
        <taxon>Arthropoda</taxon>
        <taxon>Hexapoda</taxon>
        <taxon>Insecta</taxon>
        <taxon>Pterygota</taxon>
        <taxon>Neoptera</taxon>
        <taxon>Endopterygota</taxon>
        <taxon>Coleoptera</taxon>
        <taxon>Polyphaga</taxon>
        <taxon>Scarabaeiformia</taxon>
        <taxon>Scarabaeidae</taxon>
        <taxon>Rutelinae</taxon>
        <taxon>Popillia</taxon>
    </lineage>
</organism>
<dbReference type="GO" id="GO:0006260">
    <property type="term" value="P:DNA replication"/>
    <property type="evidence" value="ECO:0007669"/>
    <property type="project" value="TreeGrafter"/>
</dbReference>
<name>A0AAW1HV07_POPJA</name>
<sequence>MQKLFDKRVFISRVDFTTNQTSNLPMRRRQLPVRLSYCLTINKSQGQSYDSVGIYLPNVVFDHGQLYVACSRARSMRQLFIHVTDTNNQGRIGQDGRVYTRNIVYDEIL</sequence>
<dbReference type="GO" id="GO:0005657">
    <property type="term" value="C:replication fork"/>
    <property type="evidence" value="ECO:0007669"/>
    <property type="project" value="TreeGrafter"/>
</dbReference>
<dbReference type="AlphaFoldDB" id="A0AAW1HV07"/>